<reference evidence="4" key="1">
    <citation type="journal article" date="2008" name="Nat. Genet.">
        <title>The Pristionchus pacificus genome provides a unique perspective on nematode lifestyle and parasitism.</title>
        <authorList>
            <person name="Dieterich C."/>
            <person name="Clifton S.W."/>
            <person name="Schuster L.N."/>
            <person name="Chinwalla A."/>
            <person name="Delehaunty K."/>
            <person name="Dinkelacker I."/>
            <person name="Fulton L."/>
            <person name="Fulton R."/>
            <person name="Godfrey J."/>
            <person name="Minx P."/>
            <person name="Mitreva M."/>
            <person name="Roeseler W."/>
            <person name="Tian H."/>
            <person name="Witte H."/>
            <person name="Yang S.P."/>
            <person name="Wilson R.K."/>
            <person name="Sommer R.J."/>
        </authorList>
    </citation>
    <scope>NUCLEOTIDE SEQUENCE [LARGE SCALE GENOMIC DNA]</scope>
    <source>
        <strain evidence="4">PS312</strain>
    </source>
</reference>
<dbReference type="GO" id="GO:0043041">
    <property type="term" value="P:amino acid activation for nonribosomal peptide biosynthetic process"/>
    <property type="evidence" value="ECO:0000318"/>
    <property type="project" value="GO_Central"/>
</dbReference>
<evidence type="ECO:0000259" key="2">
    <source>
        <dbReference type="Pfam" id="PF13570"/>
    </source>
</evidence>
<dbReference type="AlphaFoldDB" id="A0A2A6BQ49"/>
<proteinExistence type="predicted"/>
<accession>A0A2A6BQ49</accession>
<dbReference type="InterPro" id="IPR002372">
    <property type="entry name" value="PQQ_rpt_dom"/>
</dbReference>
<evidence type="ECO:0000259" key="1">
    <source>
        <dbReference type="Pfam" id="PF00501"/>
    </source>
</evidence>
<dbReference type="InterPro" id="IPR042099">
    <property type="entry name" value="ANL_N_sf"/>
</dbReference>
<evidence type="ECO:0000313" key="3">
    <source>
        <dbReference type="EnsemblMetazoa" id="PPA24751.1"/>
    </source>
</evidence>
<accession>A0A8R1YGY3</accession>
<dbReference type="SUPFAM" id="SSF50998">
    <property type="entry name" value="Quinoprotein alcohol dehydrogenase-like"/>
    <property type="match status" value="1"/>
</dbReference>
<dbReference type="Gene3D" id="3.40.50.12780">
    <property type="entry name" value="N-terminal domain of ligase-like"/>
    <property type="match status" value="1"/>
</dbReference>
<evidence type="ECO:0000313" key="4">
    <source>
        <dbReference type="Proteomes" id="UP000005239"/>
    </source>
</evidence>
<dbReference type="SMART" id="SM00564">
    <property type="entry name" value="PQQ"/>
    <property type="match status" value="3"/>
</dbReference>
<dbReference type="InterPro" id="IPR011047">
    <property type="entry name" value="Quinoprotein_ADH-like_sf"/>
</dbReference>
<dbReference type="InterPro" id="IPR000873">
    <property type="entry name" value="AMP-dep_synth/lig_dom"/>
</dbReference>
<feature type="domain" description="Pyrrolo-quinoline quinone repeat" evidence="2">
    <location>
        <begin position="546"/>
        <end position="890"/>
    </location>
</feature>
<dbReference type="OrthoDB" id="408177at2759"/>
<dbReference type="EnsemblMetazoa" id="PPA24751.1">
    <property type="protein sequence ID" value="PPA24751.1"/>
    <property type="gene ID" value="WBGene00114305"/>
</dbReference>
<dbReference type="InterPro" id="IPR052091">
    <property type="entry name" value="Beta-ala_Activ/Resist"/>
</dbReference>
<dbReference type="PANTHER" id="PTHR44394">
    <property type="entry name" value="BETA-ALANINE-ACTIVATING ENZYME"/>
    <property type="match status" value="1"/>
</dbReference>
<gene>
    <name evidence="3" type="primary">WBGene00114305</name>
</gene>
<dbReference type="Pfam" id="PF00501">
    <property type="entry name" value="AMP-binding"/>
    <property type="match status" value="1"/>
</dbReference>
<feature type="domain" description="AMP-dependent synthetase/ligase" evidence="1">
    <location>
        <begin position="108"/>
        <end position="299"/>
    </location>
</feature>
<dbReference type="Gene3D" id="2.130.10.10">
    <property type="entry name" value="YVTN repeat-like/Quinoprotein amine dehydrogenase"/>
    <property type="match status" value="1"/>
</dbReference>
<protein>
    <submittedName>
        <fullName evidence="3">AMP-binding protein</fullName>
    </submittedName>
</protein>
<organism evidence="3 4">
    <name type="scientific">Pristionchus pacificus</name>
    <name type="common">Parasitic nematode worm</name>
    <dbReference type="NCBI Taxonomy" id="54126"/>
    <lineage>
        <taxon>Eukaryota</taxon>
        <taxon>Metazoa</taxon>
        <taxon>Ecdysozoa</taxon>
        <taxon>Nematoda</taxon>
        <taxon>Chromadorea</taxon>
        <taxon>Rhabditida</taxon>
        <taxon>Rhabditina</taxon>
        <taxon>Diplogasteromorpha</taxon>
        <taxon>Diplogasteroidea</taxon>
        <taxon>Neodiplogasteridae</taxon>
        <taxon>Pristionchus</taxon>
    </lineage>
</organism>
<sequence length="890" mass="97888">MPWDIVPRSLRLTVLDERGVESETLGGAEIDKEVSSMDTVLATVPLNSLVSLRMDSRKDTLLSMIALFRRGTPFIVVESDRPTTSKWSMEEGRVMVENEGRGVDLLEPGIAYSICTSGTTGARKRVDVPEECIRVNIQDFKRRFSFSSSSHSILLCTSFHFDPSMVDVLLWSTTPGTHLLLLEKEAARAPGALPVALSRNDVTFVQLCPSLLSRCPLSCLQQLLQPRSQLRVMLLGGEPFPLDLINTVRHADCPARIYDVYGITEVSCWATVAEVPHGATTVTVGEPIDGTEITVDDERRLLIGGARRRCIVDGVREGEWTNSGDRVEKVDGGWRIEGREGDEVKLHGVRVNLAHAARQLMRGRADTVRFAKFAVHSSTFLVLFVQGDVSREEADAVLPPGLSVHHVERMQEVPLNSSGKSDTSALLDLLERPVVVDENTLREELERLGILSPFNEDSTLAELGMDSAAMLRLAFALRNEVCTRLILSGDVRMRQLREAVGGDDPTTSTATHWPFRAVVQLKEDGDQRSTGKDQRSAVIERWSHPMEKCVDAAPLIVKSPDGNLLIIGSHSGLVVCVQEKDGAPAFLLWSNRVSHRVETAAVRVGEDAVAVCSYDGVVTVYQAETGEVEWRYECAANVRGGLVAIDRFIYVGDYDGRLHKLDATNRRRVWCTQVGGALRAPPTVEDKFAATVSIQGTPTVVDAESGAILWNTNGRQRPIFASTLFLRSASRLDYRLVTVDVDGYVMMRNVVNGDEIRSISIDERVFSTPLQIESRIVIVTASEGQKSSSILVLDDDLTPLRRIDLSSSTTVSLYHTPIPINHSIMMMTSGGMLITVPITVLIDGQIDSRLVISKRLFPPGGPPIFSPPRFVSDDVIVIGTRDDVVVSLKL</sequence>
<reference evidence="3" key="2">
    <citation type="submission" date="2022-06" db="UniProtKB">
        <authorList>
            <consortium name="EnsemblMetazoa"/>
        </authorList>
    </citation>
    <scope>IDENTIFICATION</scope>
    <source>
        <strain evidence="3">PS312</strain>
    </source>
</reference>
<dbReference type="PANTHER" id="PTHR44394:SF1">
    <property type="entry name" value="BETA-ALANINE-ACTIVATING ENZYME"/>
    <property type="match status" value="1"/>
</dbReference>
<name>A0A2A6BQ49_PRIPA</name>
<keyword evidence="4" id="KW-1185">Reference proteome</keyword>
<dbReference type="InterPro" id="IPR015943">
    <property type="entry name" value="WD40/YVTN_repeat-like_dom_sf"/>
</dbReference>
<dbReference type="InterPro" id="IPR018391">
    <property type="entry name" value="PQQ_b-propeller_rpt"/>
</dbReference>
<dbReference type="SUPFAM" id="SSF56801">
    <property type="entry name" value="Acetyl-CoA synthetase-like"/>
    <property type="match status" value="1"/>
</dbReference>
<dbReference type="Pfam" id="PF13570">
    <property type="entry name" value="Beta-prop_ACSF4"/>
    <property type="match status" value="1"/>
</dbReference>
<dbReference type="Proteomes" id="UP000005239">
    <property type="component" value="Unassembled WGS sequence"/>
</dbReference>